<protein>
    <recommendedName>
        <fullName evidence="4">DUF3592 domain-containing protein</fullName>
    </recommendedName>
</protein>
<evidence type="ECO:0000313" key="3">
    <source>
        <dbReference type="Proteomes" id="UP001596512"/>
    </source>
</evidence>
<comment type="caution">
    <text evidence="2">The sequence shown here is derived from an EMBL/GenBank/DDBJ whole genome shotgun (WGS) entry which is preliminary data.</text>
</comment>
<feature type="transmembrane region" description="Helical" evidence="1">
    <location>
        <begin position="103"/>
        <end position="122"/>
    </location>
</feature>
<name>A0ABW2TRP4_9PSEU</name>
<evidence type="ECO:0000313" key="2">
    <source>
        <dbReference type="EMBL" id="MFC7616515.1"/>
    </source>
</evidence>
<keyword evidence="1" id="KW-1133">Transmembrane helix</keyword>
<evidence type="ECO:0008006" key="4">
    <source>
        <dbReference type="Google" id="ProtNLM"/>
    </source>
</evidence>
<evidence type="ECO:0000256" key="1">
    <source>
        <dbReference type="SAM" id="Phobius"/>
    </source>
</evidence>
<gene>
    <name evidence="2" type="ORF">ACFQV2_26650</name>
</gene>
<feature type="transmembrane region" description="Helical" evidence="1">
    <location>
        <begin position="134"/>
        <end position="156"/>
    </location>
</feature>
<accession>A0ABW2TRP4</accession>
<feature type="transmembrane region" description="Helical" evidence="1">
    <location>
        <begin position="7"/>
        <end position="27"/>
    </location>
</feature>
<feature type="transmembrane region" description="Helical" evidence="1">
    <location>
        <begin position="237"/>
        <end position="263"/>
    </location>
</feature>
<keyword evidence="3" id="KW-1185">Reference proteome</keyword>
<keyword evidence="1" id="KW-0812">Transmembrane</keyword>
<dbReference type="Proteomes" id="UP001596512">
    <property type="component" value="Unassembled WGS sequence"/>
</dbReference>
<sequence>MGRLPFTLAVVLCSVWVVVGLVMVGAATDDGLGDQTVVAEVVKTPYQPPEYYAEFTVSGVEYRVPLADGERYKLFQDLAMRYPEGDPDLARVDVPVPLDPVEVAASAAVLLSGAGALAYTVVRHPRQQRVRVPATVTTALGALGSAAAAVLVLLFAEDHDDEVRDSGVLATARIVAVRDGGDVLGVRFDDHRQVTRHADVRYPGGTADEIGEQIDIRYLPGDPARAVAADSTPTASAWIPVAVVLLGLNAVVCAVLFGVLCWARRVDRSP</sequence>
<reference evidence="3" key="1">
    <citation type="journal article" date="2019" name="Int. J. Syst. Evol. Microbiol.">
        <title>The Global Catalogue of Microorganisms (GCM) 10K type strain sequencing project: providing services to taxonomists for standard genome sequencing and annotation.</title>
        <authorList>
            <consortium name="The Broad Institute Genomics Platform"/>
            <consortium name="The Broad Institute Genome Sequencing Center for Infectious Disease"/>
            <person name="Wu L."/>
            <person name="Ma J."/>
        </authorList>
    </citation>
    <scope>NUCLEOTIDE SEQUENCE [LARGE SCALE GENOMIC DNA]</scope>
    <source>
        <strain evidence="3">JCM 17695</strain>
    </source>
</reference>
<keyword evidence="1" id="KW-0472">Membrane</keyword>
<dbReference type="EMBL" id="JBHTEY010000004">
    <property type="protein sequence ID" value="MFC7616515.1"/>
    <property type="molecule type" value="Genomic_DNA"/>
</dbReference>
<organism evidence="2 3">
    <name type="scientific">Actinokineospora soli</name>
    <dbReference type="NCBI Taxonomy" id="1048753"/>
    <lineage>
        <taxon>Bacteria</taxon>
        <taxon>Bacillati</taxon>
        <taxon>Actinomycetota</taxon>
        <taxon>Actinomycetes</taxon>
        <taxon>Pseudonocardiales</taxon>
        <taxon>Pseudonocardiaceae</taxon>
        <taxon>Actinokineospora</taxon>
    </lineage>
</organism>
<proteinExistence type="predicted"/>